<dbReference type="PANTHER" id="PTHR33269:SF19">
    <property type="entry name" value="NADH-QUINONE OXIDOREDUCTASE SUBUNIT J"/>
    <property type="match status" value="1"/>
</dbReference>
<evidence type="ECO:0000313" key="4">
    <source>
        <dbReference type="Proteomes" id="UP000294257"/>
    </source>
</evidence>
<evidence type="ECO:0000256" key="2">
    <source>
        <dbReference type="SAM" id="MobiDB-lite"/>
    </source>
</evidence>
<dbReference type="Pfam" id="PF00499">
    <property type="entry name" value="Oxidored_q3"/>
    <property type="match status" value="1"/>
</dbReference>
<dbReference type="GO" id="GO:0048038">
    <property type="term" value="F:quinone binding"/>
    <property type="evidence" value="ECO:0007669"/>
    <property type="project" value="UniProtKB-UniRule"/>
</dbReference>
<dbReference type="OrthoDB" id="13239at2"/>
<sequence length="290" mass="30694">MSAVLAAAAAEVSTGEAIAFWVLGPVALAGALGMIFARNAVHSALWLVLTMLSLGVMYMVQQAPFLGFVQIIVYTGAVMMLFLFVLMLVGRDSSDSVVEVLRGQRLWATVLGIGIAGLIVGAVSRSLTDVPVENLQQQNAGGANVNNLGKSIFTEYLFPFELTSALLITAAMGAMVLGYLNRHEKGMKRTQKELVEARFRGEYERPSPLPGPGVFATANSVATPALLPDGSVAPESLSRLIDSTASETFSDEIKSVAGTEPGPDAHALTPSTKDTSTTDTKNTEDTEETR</sequence>
<proteinExistence type="inferred from homology"/>
<keyword evidence="1" id="KW-0812">Transmembrane</keyword>
<keyword evidence="1" id="KW-0472">Membrane</keyword>
<feature type="transmembrane region" description="Helical" evidence="1">
    <location>
        <begin position="18"/>
        <end position="37"/>
    </location>
</feature>
<evidence type="ECO:0000313" key="3">
    <source>
        <dbReference type="EMBL" id="RZS44461.1"/>
    </source>
</evidence>
<gene>
    <name evidence="3" type="ORF">EV193_101337</name>
</gene>
<feature type="transmembrane region" description="Helical" evidence="1">
    <location>
        <begin position="106"/>
        <end position="124"/>
    </location>
</feature>
<comment type="catalytic activity">
    <reaction evidence="1">
        <text>a quinone + NADH + 5 H(+)(in) = a quinol + NAD(+) + 4 H(+)(out)</text>
        <dbReference type="Rhea" id="RHEA:57888"/>
        <dbReference type="ChEBI" id="CHEBI:15378"/>
        <dbReference type="ChEBI" id="CHEBI:24646"/>
        <dbReference type="ChEBI" id="CHEBI:57540"/>
        <dbReference type="ChEBI" id="CHEBI:57945"/>
        <dbReference type="ChEBI" id="CHEBI:132124"/>
    </reaction>
</comment>
<dbReference type="InterPro" id="IPR042106">
    <property type="entry name" value="Nuo/plastoQ_OxRdtase_6_NuoJ"/>
</dbReference>
<feature type="compositionally biased region" description="Basic and acidic residues" evidence="2">
    <location>
        <begin position="281"/>
        <end position="290"/>
    </location>
</feature>
<dbReference type="EC" id="7.1.1.-" evidence="1"/>
<dbReference type="AlphaFoldDB" id="A0A4Q7L760"/>
<feature type="region of interest" description="Disordered" evidence="2">
    <location>
        <begin position="251"/>
        <end position="290"/>
    </location>
</feature>
<dbReference type="RefSeq" id="WP_130342139.1">
    <property type="nucleotide sequence ID" value="NZ_SGWQ01000001.1"/>
</dbReference>
<dbReference type="PANTHER" id="PTHR33269">
    <property type="entry name" value="NADH-UBIQUINONE OXIDOREDUCTASE CHAIN 6"/>
    <property type="match status" value="1"/>
</dbReference>
<feature type="transmembrane region" description="Helical" evidence="1">
    <location>
        <begin position="44"/>
        <end position="61"/>
    </location>
</feature>
<comment type="subcellular location">
    <subcellularLocation>
        <location evidence="1">Cell membrane</location>
        <topology evidence="1">Multi-pass membrane protein</topology>
    </subcellularLocation>
</comment>
<dbReference type="InterPro" id="IPR001457">
    <property type="entry name" value="NADH_UbQ/plastoQ_OxRdtase_su6"/>
</dbReference>
<comment type="similarity">
    <text evidence="1">Belongs to the complex I subunit 6 family.</text>
</comment>
<comment type="function">
    <text evidence="1">NDH-1 shuttles electrons from NADH, via FMN and iron-sulfur (Fe-S) centers, to quinones in the respiratory chain. Couples the redox reaction to proton translocation (for every two electrons transferred, four hydrogen ions are translocated across the cytoplasmic membrane), and thus conserves the redox energy in a proton gradient.</text>
</comment>
<keyword evidence="1" id="KW-0874">Quinone</keyword>
<feature type="transmembrane region" description="Helical" evidence="1">
    <location>
        <begin position="67"/>
        <end position="86"/>
    </location>
</feature>
<keyword evidence="1" id="KW-1133">Transmembrane helix</keyword>
<dbReference type="EMBL" id="SGWQ01000001">
    <property type="protein sequence ID" value="RZS44461.1"/>
    <property type="molecule type" value="Genomic_DNA"/>
</dbReference>
<organism evidence="3 4">
    <name type="scientific">Herbihabitans rhizosphaerae</name>
    <dbReference type="NCBI Taxonomy" id="1872711"/>
    <lineage>
        <taxon>Bacteria</taxon>
        <taxon>Bacillati</taxon>
        <taxon>Actinomycetota</taxon>
        <taxon>Actinomycetes</taxon>
        <taxon>Pseudonocardiales</taxon>
        <taxon>Pseudonocardiaceae</taxon>
        <taxon>Herbihabitans</taxon>
    </lineage>
</organism>
<feature type="transmembrane region" description="Helical" evidence="1">
    <location>
        <begin position="156"/>
        <end position="180"/>
    </location>
</feature>
<dbReference type="NCBIfam" id="NF005165">
    <property type="entry name" value="PRK06638.1-5"/>
    <property type="match status" value="1"/>
</dbReference>
<comment type="caution">
    <text evidence="3">The sequence shown here is derived from an EMBL/GenBank/DDBJ whole genome shotgun (WGS) entry which is preliminary data.</text>
</comment>
<dbReference type="GO" id="GO:0008137">
    <property type="term" value="F:NADH dehydrogenase (ubiquinone) activity"/>
    <property type="evidence" value="ECO:0007669"/>
    <property type="project" value="UniProtKB-UniRule"/>
</dbReference>
<dbReference type="GO" id="GO:0005886">
    <property type="term" value="C:plasma membrane"/>
    <property type="evidence" value="ECO:0007669"/>
    <property type="project" value="UniProtKB-SubCell"/>
</dbReference>
<keyword evidence="4" id="KW-1185">Reference proteome</keyword>
<name>A0A4Q7L760_9PSEU</name>
<accession>A0A4Q7L760</accession>
<keyword evidence="1" id="KW-1003">Cell membrane</keyword>
<keyword evidence="1" id="KW-0520">NAD</keyword>
<feature type="compositionally biased region" description="Low complexity" evidence="2">
    <location>
        <begin position="269"/>
        <end position="280"/>
    </location>
</feature>
<dbReference type="Proteomes" id="UP000294257">
    <property type="component" value="Unassembled WGS sequence"/>
</dbReference>
<dbReference type="Gene3D" id="1.20.120.1200">
    <property type="entry name" value="NADH-ubiquinone/plastoquinone oxidoreductase chain 6, subunit NuoJ"/>
    <property type="match status" value="1"/>
</dbReference>
<reference evidence="3 4" key="1">
    <citation type="submission" date="2019-02" db="EMBL/GenBank/DDBJ databases">
        <title>Genomic Encyclopedia of Type Strains, Phase IV (KMG-IV): sequencing the most valuable type-strain genomes for metagenomic binning, comparative biology and taxonomic classification.</title>
        <authorList>
            <person name="Goeker M."/>
        </authorList>
    </citation>
    <scope>NUCLEOTIDE SEQUENCE [LARGE SCALE GENOMIC DNA]</scope>
    <source>
        <strain evidence="3 4">DSM 101727</strain>
    </source>
</reference>
<protein>
    <recommendedName>
        <fullName evidence="1">NADH-quinone oxidoreductase subunit J</fullName>
        <ecNumber evidence="1">7.1.1.-</ecNumber>
    </recommendedName>
</protein>
<evidence type="ECO:0000256" key="1">
    <source>
        <dbReference type="RuleBase" id="RU004429"/>
    </source>
</evidence>